<accession>A0A0G0NBA1</accession>
<proteinExistence type="predicted"/>
<organism evidence="1 2">
    <name type="scientific">Candidatus Woesebacteria bacterium GW2011_GWB1_38_5b</name>
    <dbReference type="NCBI Taxonomy" id="1618569"/>
    <lineage>
        <taxon>Bacteria</taxon>
        <taxon>Candidatus Woeseibacteriota</taxon>
    </lineage>
</organism>
<comment type="caution">
    <text evidence="1">The sequence shown here is derived from an EMBL/GenBank/DDBJ whole genome shotgun (WGS) entry which is preliminary data.</text>
</comment>
<reference evidence="1 2" key="1">
    <citation type="journal article" date="2015" name="Nature">
        <title>rRNA introns, odd ribosomes, and small enigmatic genomes across a large radiation of phyla.</title>
        <authorList>
            <person name="Brown C.T."/>
            <person name="Hug L.A."/>
            <person name="Thomas B.C."/>
            <person name="Sharon I."/>
            <person name="Castelle C.J."/>
            <person name="Singh A."/>
            <person name="Wilkins M.J."/>
            <person name="Williams K.H."/>
            <person name="Banfield J.F."/>
        </authorList>
    </citation>
    <scope>NUCLEOTIDE SEQUENCE [LARGE SCALE GENOMIC DNA]</scope>
</reference>
<protein>
    <submittedName>
        <fullName evidence="1">Uncharacterized protein</fullName>
    </submittedName>
</protein>
<evidence type="ECO:0000313" key="2">
    <source>
        <dbReference type="Proteomes" id="UP000034181"/>
    </source>
</evidence>
<name>A0A0G0NBA1_9BACT</name>
<dbReference type="Proteomes" id="UP000034181">
    <property type="component" value="Unassembled WGS sequence"/>
</dbReference>
<dbReference type="AlphaFoldDB" id="A0A0G0NBA1"/>
<dbReference type="EMBL" id="LBUZ01000033">
    <property type="protein sequence ID" value="KKQ74391.1"/>
    <property type="molecule type" value="Genomic_DNA"/>
</dbReference>
<gene>
    <name evidence="1" type="ORF">US96_C0033G0008</name>
</gene>
<evidence type="ECO:0000313" key="1">
    <source>
        <dbReference type="EMBL" id="KKQ74391.1"/>
    </source>
</evidence>
<sequence length="108" mass="12500">MYQKGTIIVLDKSLTWYYYCSMSNIQTTQIKVTLPEELYLHLKSKAEKFGLGLASYMRHLVINDVKDVDIPVFKMSRQREEIALKALEDYRAGKTTSVKNIDSYLADL</sequence>